<accession>A0A6P1YFY4</accession>
<dbReference type="EMBL" id="CP048617">
    <property type="protein sequence ID" value="QIB28017.1"/>
    <property type="molecule type" value="Genomic_DNA"/>
</dbReference>
<reference evidence="2 3" key="1">
    <citation type="submission" date="2020-02" db="EMBL/GenBank/DDBJ databases">
        <title>Thermophilic hydrogen producing bacteria, Caloranaerobacter azorensis.</title>
        <authorList>
            <person name="Baek K."/>
        </authorList>
    </citation>
    <scope>NUCLEOTIDE SEQUENCE [LARGE SCALE GENOMIC DNA]</scope>
    <source>
        <strain evidence="2 3">T3-1</strain>
    </source>
</reference>
<dbReference type="KEGG" id="cazo:G3A45_12470"/>
<protein>
    <submittedName>
        <fullName evidence="2">Uncharacterized protein</fullName>
    </submittedName>
</protein>
<dbReference type="RefSeq" id="WP_163235953.1">
    <property type="nucleotide sequence ID" value="NZ_CP048617.1"/>
</dbReference>
<gene>
    <name evidence="2" type="ORF">G3A45_12470</name>
</gene>
<evidence type="ECO:0000313" key="2">
    <source>
        <dbReference type="EMBL" id="QIB28017.1"/>
    </source>
</evidence>
<keyword evidence="1" id="KW-0732">Signal</keyword>
<evidence type="ECO:0000313" key="3">
    <source>
        <dbReference type="Proteomes" id="UP000464452"/>
    </source>
</evidence>
<sequence length="221" mass="25392">MKKFFSLLLILIMLITMSGFSFAEPNKNNEETVVKKLTYNEYIEKLANSLGVSVNEAIKIDQKENEKYEKELKRRFPKLFNKVGINIYGVTRDDGHYTYYTITKTKWYNSDFAAYVGATFKIYVNGSFREFVSIKGKVFSERKEGVGNYDWNPLNSWDDPKGGKYPTTSVTIGATGTFRTEIKRSQTVGIDFAGFSLQQTIGDTLIYISKPMTITYTYNLY</sequence>
<dbReference type="Proteomes" id="UP000464452">
    <property type="component" value="Chromosome"/>
</dbReference>
<name>A0A6P1YFY4_9FIRM</name>
<feature type="signal peptide" evidence="1">
    <location>
        <begin position="1"/>
        <end position="23"/>
    </location>
</feature>
<evidence type="ECO:0000256" key="1">
    <source>
        <dbReference type="SAM" id="SignalP"/>
    </source>
</evidence>
<organism evidence="2 3">
    <name type="scientific">Caloranaerobacter azorensis</name>
    <dbReference type="NCBI Taxonomy" id="116090"/>
    <lineage>
        <taxon>Bacteria</taxon>
        <taxon>Bacillati</taxon>
        <taxon>Bacillota</taxon>
        <taxon>Tissierellia</taxon>
        <taxon>Tissierellales</taxon>
        <taxon>Thermohalobacteraceae</taxon>
        <taxon>Caloranaerobacter</taxon>
    </lineage>
</organism>
<dbReference type="AlphaFoldDB" id="A0A6P1YFY4"/>
<proteinExistence type="predicted"/>
<feature type="chain" id="PRO_5027029716" evidence="1">
    <location>
        <begin position="24"/>
        <end position="221"/>
    </location>
</feature>